<dbReference type="AlphaFoldDB" id="A0A2T7EBZ8"/>
<proteinExistence type="predicted"/>
<dbReference type="Proteomes" id="UP000244336">
    <property type="component" value="Chromosome 3"/>
</dbReference>
<protein>
    <submittedName>
        <fullName evidence="1">Uncharacterized protein</fullName>
    </submittedName>
</protein>
<evidence type="ECO:0000313" key="1">
    <source>
        <dbReference type="EMBL" id="PUZ65360.1"/>
    </source>
</evidence>
<accession>A0A2T7EBZ8</accession>
<dbReference type="Gramene" id="PUZ65360">
    <property type="protein sequence ID" value="PUZ65360"/>
    <property type="gene ID" value="GQ55_3G217100"/>
</dbReference>
<dbReference type="EMBL" id="CM009751">
    <property type="protein sequence ID" value="PUZ65360.1"/>
    <property type="molecule type" value="Genomic_DNA"/>
</dbReference>
<sequence>MWRKLMSESGFSVLEAGKSSQVFFSKHTPIKMPRAQKHNKLMRHHPILYSN</sequence>
<evidence type="ECO:0000313" key="2">
    <source>
        <dbReference type="Proteomes" id="UP000244336"/>
    </source>
</evidence>
<gene>
    <name evidence="1" type="ORF">GQ55_3G217100</name>
</gene>
<reference evidence="1 2" key="1">
    <citation type="submission" date="2018-04" db="EMBL/GenBank/DDBJ databases">
        <title>WGS assembly of Panicum hallii var. hallii HAL2.</title>
        <authorList>
            <person name="Lovell J."/>
            <person name="Jenkins J."/>
            <person name="Lowry D."/>
            <person name="Mamidi S."/>
            <person name="Sreedasyam A."/>
            <person name="Weng X."/>
            <person name="Barry K."/>
            <person name="Bonette J."/>
            <person name="Campitelli B."/>
            <person name="Daum C."/>
            <person name="Gordon S."/>
            <person name="Gould B."/>
            <person name="Lipzen A."/>
            <person name="MacQueen A."/>
            <person name="Palacio-Mejia J."/>
            <person name="Plott C."/>
            <person name="Shakirov E."/>
            <person name="Shu S."/>
            <person name="Yoshinaga Y."/>
            <person name="Zane M."/>
            <person name="Rokhsar D."/>
            <person name="Grimwood J."/>
            <person name="Schmutz J."/>
            <person name="Juenger T."/>
        </authorList>
    </citation>
    <scope>NUCLEOTIDE SEQUENCE [LARGE SCALE GENOMIC DNA]</scope>
    <source>
        <strain evidence="2">cv. HAL2</strain>
    </source>
</reference>
<keyword evidence="2" id="KW-1185">Reference proteome</keyword>
<name>A0A2T7EBZ8_9POAL</name>
<organism evidence="1 2">
    <name type="scientific">Panicum hallii var. hallii</name>
    <dbReference type="NCBI Taxonomy" id="1504633"/>
    <lineage>
        <taxon>Eukaryota</taxon>
        <taxon>Viridiplantae</taxon>
        <taxon>Streptophyta</taxon>
        <taxon>Embryophyta</taxon>
        <taxon>Tracheophyta</taxon>
        <taxon>Spermatophyta</taxon>
        <taxon>Magnoliopsida</taxon>
        <taxon>Liliopsida</taxon>
        <taxon>Poales</taxon>
        <taxon>Poaceae</taxon>
        <taxon>PACMAD clade</taxon>
        <taxon>Panicoideae</taxon>
        <taxon>Panicodae</taxon>
        <taxon>Paniceae</taxon>
        <taxon>Panicinae</taxon>
        <taxon>Panicum</taxon>
        <taxon>Panicum sect. Panicum</taxon>
    </lineage>
</organism>